<protein>
    <recommendedName>
        <fullName evidence="1">DUF7344 domain-containing protein</fullName>
    </recommendedName>
</protein>
<reference evidence="2 3" key="1">
    <citation type="submission" date="2022-04" db="EMBL/GenBank/DDBJ databases">
        <title>Diverse halophilic archaea isolated from saline environments.</title>
        <authorList>
            <person name="Cui H.-L."/>
        </authorList>
    </citation>
    <scope>NUCLEOTIDE SEQUENCE [LARGE SCALE GENOMIC DNA]</scope>
    <source>
        <strain evidence="2 3">XZYJT49</strain>
        <plasmid evidence="2 3">unnamed1</plasmid>
    </source>
</reference>
<dbReference type="KEGG" id="halx:M0R89_20045"/>
<keyword evidence="2" id="KW-0614">Plasmid</keyword>
<evidence type="ECO:0000313" key="3">
    <source>
        <dbReference type="Proteomes" id="UP000830729"/>
    </source>
</evidence>
<evidence type="ECO:0000313" key="2">
    <source>
        <dbReference type="EMBL" id="UPV76456.1"/>
    </source>
</evidence>
<dbReference type="Pfam" id="PF24035">
    <property type="entry name" value="DUF7344"/>
    <property type="match status" value="1"/>
</dbReference>
<name>A0A8U0I0L6_9EURY</name>
<organism evidence="2 3">
    <name type="scientific">Halorussus limi</name>
    <dbReference type="NCBI Taxonomy" id="2938695"/>
    <lineage>
        <taxon>Archaea</taxon>
        <taxon>Methanobacteriati</taxon>
        <taxon>Methanobacteriota</taxon>
        <taxon>Stenosarchaea group</taxon>
        <taxon>Halobacteria</taxon>
        <taxon>Halobacteriales</taxon>
        <taxon>Haladaptataceae</taxon>
        <taxon>Halorussus</taxon>
    </lineage>
</organism>
<dbReference type="RefSeq" id="WP_248652489.1">
    <property type="nucleotide sequence ID" value="NZ_CP096660.1"/>
</dbReference>
<keyword evidence="3" id="KW-1185">Reference proteome</keyword>
<accession>A0A8U0I0L6</accession>
<geneLocation type="plasmid" evidence="2 3">
    <name>unnamed1</name>
</geneLocation>
<dbReference type="InterPro" id="IPR036388">
    <property type="entry name" value="WH-like_DNA-bd_sf"/>
</dbReference>
<proteinExistence type="predicted"/>
<evidence type="ECO:0000259" key="1">
    <source>
        <dbReference type="Pfam" id="PF24035"/>
    </source>
</evidence>
<dbReference type="InterPro" id="IPR055768">
    <property type="entry name" value="DUF7344"/>
</dbReference>
<feature type="domain" description="DUF7344" evidence="1">
    <location>
        <begin position="24"/>
        <end position="102"/>
    </location>
</feature>
<dbReference type="Gene3D" id="1.10.10.10">
    <property type="entry name" value="Winged helix-like DNA-binding domain superfamily/Winged helix DNA-binding domain"/>
    <property type="match status" value="1"/>
</dbReference>
<sequence>MTGEPAAGGDANGGGPLELDEVLTLLSDRYRRHCLACLDGLPAPVTLEGLTDQVAGREFQQPPDKVSMIKRTQIATALHHTHLPKLEESGIIVYDTDEGKVTEITIEPPLTGFLDKIRRHEG</sequence>
<dbReference type="AlphaFoldDB" id="A0A8U0I0L6"/>
<dbReference type="EMBL" id="CP096660">
    <property type="protein sequence ID" value="UPV76456.1"/>
    <property type="molecule type" value="Genomic_DNA"/>
</dbReference>
<gene>
    <name evidence="2" type="ORF">M0R89_20045</name>
</gene>
<dbReference type="GeneID" id="72187542"/>
<dbReference type="Proteomes" id="UP000830729">
    <property type="component" value="Plasmid unnamed1"/>
</dbReference>